<dbReference type="WBParaSite" id="jg6344">
    <property type="protein sequence ID" value="jg6344"/>
    <property type="gene ID" value="jg6344"/>
</dbReference>
<evidence type="ECO:0000313" key="2">
    <source>
        <dbReference type="WBParaSite" id="jg6344"/>
    </source>
</evidence>
<accession>A0A915EKJ3</accession>
<proteinExistence type="predicted"/>
<sequence>MELKAVAPDLIAFLETHAGLHFDSAVELSEEIVGRIVREKKLYEACMSRRYLPKLFERASEKVSIEEVKDKVLHELAIGQQKNIVTERSNQPAEVEFLSQSNLIILDGKMEVVSARSIAASRKEGCCLLVLLNCRVGDAYGVAENCLAIGRRILLVSY</sequence>
<keyword evidence="1" id="KW-1185">Reference proteome</keyword>
<organism evidence="1 2">
    <name type="scientific">Ditylenchus dipsaci</name>
    <dbReference type="NCBI Taxonomy" id="166011"/>
    <lineage>
        <taxon>Eukaryota</taxon>
        <taxon>Metazoa</taxon>
        <taxon>Ecdysozoa</taxon>
        <taxon>Nematoda</taxon>
        <taxon>Chromadorea</taxon>
        <taxon>Rhabditida</taxon>
        <taxon>Tylenchina</taxon>
        <taxon>Tylenchomorpha</taxon>
        <taxon>Sphaerularioidea</taxon>
        <taxon>Anguinidae</taxon>
        <taxon>Anguininae</taxon>
        <taxon>Ditylenchus</taxon>
    </lineage>
</organism>
<reference evidence="2" key="1">
    <citation type="submission" date="2022-11" db="UniProtKB">
        <authorList>
            <consortium name="WormBaseParasite"/>
        </authorList>
    </citation>
    <scope>IDENTIFICATION</scope>
</reference>
<name>A0A915EKJ3_9BILA</name>
<dbReference type="AlphaFoldDB" id="A0A915EKJ3"/>
<evidence type="ECO:0000313" key="1">
    <source>
        <dbReference type="Proteomes" id="UP000887574"/>
    </source>
</evidence>
<protein>
    <submittedName>
        <fullName evidence="2">Uncharacterized protein</fullName>
    </submittedName>
</protein>
<dbReference type="Proteomes" id="UP000887574">
    <property type="component" value="Unplaced"/>
</dbReference>